<protein>
    <submittedName>
        <fullName evidence="2">Uncharacterized protein</fullName>
    </submittedName>
</protein>
<dbReference type="HOGENOM" id="CLU_1871618_0_0_7"/>
<dbReference type="Proteomes" id="UP000019141">
    <property type="component" value="Unassembled WGS sequence"/>
</dbReference>
<dbReference type="EMBL" id="AZHW01001242">
    <property type="protein sequence ID" value="ETW93410.1"/>
    <property type="molecule type" value="Genomic_DNA"/>
</dbReference>
<name>W4L6V7_ENTF1</name>
<keyword evidence="1" id="KW-1133">Transmembrane helix</keyword>
<reference evidence="2 3" key="1">
    <citation type="journal article" date="2014" name="Nature">
        <title>An environmental bacterial taxon with a large and distinct metabolic repertoire.</title>
        <authorList>
            <person name="Wilson M.C."/>
            <person name="Mori T."/>
            <person name="Ruckert C."/>
            <person name="Uria A.R."/>
            <person name="Helf M.J."/>
            <person name="Takada K."/>
            <person name="Gernert C."/>
            <person name="Steffens U.A."/>
            <person name="Heycke N."/>
            <person name="Schmitt S."/>
            <person name="Rinke C."/>
            <person name="Helfrich E.J."/>
            <person name="Brachmann A.O."/>
            <person name="Gurgui C."/>
            <person name="Wakimoto T."/>
            <person name="Kracht M."/>
            <person name="Crusemann M."/>
            <person name="Hentschel U."/>
            <person name="Abe I."/>
            <person name="Matsunaga S."/>
            <person name="Kalinowski J."/>
            <person name="Takeyama H."/>
            <person name="Piel J."/>
        </authorList>
    </citation>
    <scope>NUCLEOTIDE SEQUENCE [LARGE SCALE GENOMIC DNA]</scope>
    <source>
        <strain evidence="3">TSY1</strain>
    </source>
</reference>
<evidence type="ECO:0000313" key="2">
    <source>
        <dbReference type="EMBL" id="ETW93410.1"/>
    </source>
</evidence>
<feature type="transmembrane region" description="Helical" evidence="1">
    <location>
        <begin position="43"/>
        <end position="62"/>
    </location>
</feature>
<keyword evidence="1" id="KW-0812">Transmembrane</keyword>
<organism evidence="2 3">
    <name type="scientific">Entotheonella factor</name>
    <dbReference type="NCBI Taxonomy" id="1429438"/>
    <lineage>
        <taxon>Bacteria</taxon>
        <taxon>Pseudomonadati</taxon>
        <taxon>Nitrospinota/Tectimicrobiota group</taxon>
        <taxon>Candidatus Tectimicrobiota</taxon>
        <taxon>Candidatus Entotheonellia</taxon>
        <taxon>Candidatus Entotheonellales</taxon>
        <taxon>Candidatus Entotheonellaceae</taxon>
        <taxon>Candidatus Entotheonella</taxon>
    </lineage>
</organism>
<keyword evidence="1" id="KW-0472">Membrane</keyword>
<evidence type="ECO:0000256" key="1">
    <source>
        <dbReference type="SAM" id="Phobius"/>
    </source>
</evidence>
<gene>
    <name evidence="2" type="ORF">ETSY1_39345</name>
</gene>
<proteinExistence type="predicted"/>
<comment type="caution">
    <text evidence="2">The sequence shown here is derived from an EMBL/GenBank/DDBJ whole genome shotgun (WGS) entry which is preliminary data.</text>
</comment>
<sequence>MVAIISNKWFHIFGLPILFVLIGALASSLGRRDGDLTPGRNDWAVGTTIMLMTLGTIAGDLYSHINAINMTKIVEIFGWFILVLVLTFFSMFVDRFFSWERAPNDALTEQKHWFWGIILPDIFGIALFAFYRYSLG</sequence>
<feature type="transmembrane region" description="Helical" evidence="1">
    <location>
        <begin position="12"/>
        <end position="31"/>
    </location>
</feature>
<accession>W4L6V7</accession>
<feature type="transmembrane region" description="Helical" evidence="1">
    <location>
        <begin position="74"/>
        <end position="93"/>
    </location>
</feature>
<evidence type="ECO:0000313" key="3">
    <source>
        <dbReference type="Proteomes" id="UP000019141"/>
    </source>
</evidence>
<keyword evidence="3" id="KW-1185">Reference proteome</keyword>
<feature type="transmembrane region" description="Helical" evidence="1">
    <location>
        <begin position="113"/>
        <end position="131"/>
    </location>
</feature>
<dbReference type="AlphaFoldDB" id="W4L6V7"/>